<protein>
    <submittedName>
        <fullName evidence="1">Uncharacterized protein</fullName>
    </submittedName>
</protein>
<dbReference type="SUPFAM" id="SSF53474">
    <property type="entry name" value="alpha/beta-Hydrolases"/>
    <property type="match status" value="1"/>
</dbReference>
<reference evidence="1 2" key="1">
    <citation type="submission" date="2014-08" db="EMBL/GenBank/DDBJ databases">
        <title>Genomic and Phenotypic Diversity of Colwellia psychrerythraea strains from Disparate Marine Basins.</title>
        <authorList>
            <person name="Techtmann S.M."/>
            <person name="Stelling S.C."/>
            <person name="Utturkar S.M."/>
            <person name="Alshibli N."/>
            <person name="Harris A."/>
            <person name="Brown S.D."/>
            <person name="Hazen T.C."/>
        </authorList>
    </citation>
    <scope>NUCLEOTIDE SEQUENCE [LARGE SCALE GENOMIC DNA]</scope>
    <source>
        <strain evidence="1 2">ND2E</strain>
    </source>
</reference>
<evidence type="ECO:0000313" key="2">
    <source>
        <dbReference type="Proteomes" id="UP000029843"/>
    </source>
</evidence>
<evidence type="ECO:0000313" key="1">
    <source>
        <dbReference type="EMBL" id="KGJ86573.1"/>
    </source>
</evidence>
<gene>
    <name evidence="1" type="ORF">ND2E_0745</name>
</gene>
<dbReference type="EMBL" id="JQED01000056">
    <property type="protein sequence ID" value="KGJ86573.1"/>
    <property type="molecule type" value="Genomic_DNA"/>
</dbReference>
<proteinExistence type="predicted"/>
<dbReference type="Proteomes" id="UP000029843">
    <property type="component" value="Unassembled WGS sequence"/>
</dbReference>
<dbReference type="AlphaFoldDB" id="A0A099KAF4"/>
<name>A0A099KAF4_COLPS</name>
<comment type="caution">
    <text evidence="1">The sequence shown here is derived from an EMBL/GenBank/DDBJ whole genome shotgun (WGS) entry which is preliminary data.</text>
</comment>
<sequence>MLSFLKGLTYLLCNLTGATNLVAKFTGVRFFLPQLFLLRYANFAGLSAIDMEKKLTNCNSFEENSWCNYWGAFAEQYENNAQSFLAKDDIESAWKERKKAIALYSVGAFPGTTPLRLSLHAKAKSLFEQMLPLWDNRWEKVELTIEQEDITGYIFIPDKSKKITGYVVNQWFRRHIS</sequence>
<dbReference type="RefSeq" id="WP_033095822.1">
    <property type="nucleotide sequence ID" value="NZ_JQED01000056.1"/>
</dbReference>
<dbReference type="InterPro" id="IPR029058">
    <property type="entry name" value="AB_hydrolase_fold"/>
</dbReference>
<accession>A0A099KAF4</accession>
<dbReference type="PATRIC" id="fig|28229.4.peg.4234"/>
<dbReference type="Gene3D" id="3.40.50.1820">
    <property type="entry name" value="alpha/beta hydrolase"/>
    <property type="match status" value="1"/>
</dbReference>
<organism evidence="1 2">
    <name type="scientific">Colwellia psychrerythraea</name>
    <name type="common">Vibrio psychroerythus</name>
    <dbReference type="NCBI Taxonomy" id="28229"/>
    <lineage>
        <taxon>Bacteria</taxon>
        <taxon>Pseudomonadati</taxon>
        <taxon>Pseudomonadota</taxon>
        <taxon>Gammaproteobacteria</taxon>
        <taxon>Alteromonadales</taxon>
        <taxon>Colwelliaceae</taxon>
        <taxon>Colwellia</taxon>
    </lineage>
</organism>